<dbReference type="Proteomes" id="UP001454036">
    <property type="component" value="Unassembled WGS sequence"/>
</dbReference>
<comment type="caution">
    <text evidence="3">The sequence shown here is derived from an EMBL/GenBank/DDBJ whole genome shotgun (WGS) entry which is preliminary data.</text>
</comment>
<proteinExistence type="predicted"/>
<protein>
    <recommendedName>
        <fullName evidence="5">CLAVATA3/ESR (CLE)-related protein 45</fullName>
    </recommendedName>
</protein>
<keyword evidence="2" id="KW-0732">Signal</keyword>
<dbReference type="EMBL" id="BAABME010001332">
    <property type="protein sequence ID" value="GAA0148991.1"/>
    <property type="molecule type" value="Genomic_DNA"/>
</dbReference>
<dbReference type="AlphaFoldDB" id="A0AAV3PDD7"/>
<reference evidence="3 4" key="1">
    <citation type="submission" date="2024-01" db="EMBL/GenBank/DDBJ databases">
        <title>The complete chloroplast genome sequence of Lithospermum erythrorhizon: insights into the phylogenetic relationship among Boraginaceae species and the maternal lineages of purple gromwells.</title>
        <authorList>
            <person name="Okada T."/>
            <person name="Watanabe K."/>
        </authorList>
    </citation>
    <scope>NUCLEOTIDE SEQUENCE [LARGE SCALE GENOMIC DNA]</scope>
</reference>
<keyword evidence="4" id="KW-1185">Reference proteome</keyword>
<feature type="signal peptide" evidence="2">
    <location>
        <begin position="1"/>
        <end position="30"/>
    </location>
</feature>
<feature type="region of interest" description="Disordered" evidence="1">
    <location>
        <begin position="49"/>
        <end position="89"/>
    </location>
</feature>
<feature type="compositionally biased region" description="Polar residues" evidence="1">
    <location>
        <begin position="49"/>
        <end position="73"/>
    </location>
</feature>
<evidence type="ECO:0000256" key="1">
    <source>
        <dbReference type="SAM" id="MobiDB-lite"/>
    </source>
</evidence>
<evidence type="ECO:0008006" key="5">
    <source>
        <dbReference type="Google" id="ProtNLM"/>
    </source>
</evidence>
<sequence>MVPKIMIVCPPRFLGIILFMLLVAIQQDKGFGMRNANFALRLDKENGTRQRTNQRLLRASSSTVSKNLDSFQSSKRKVRKGSDPIHNKT</sequence>
<evidence type="ECO:0000256" key="2">
    <source>
        <dbReference type="SAM" id="SignalP"/>
    </source>
</evidence>
<name>A0AAV3PDD7_LITER</name>
<organism evidence="3 4">
    <name type="scientific">Lithospermum erythrorhizon</name>
    <name type="common">Purple gromwell</name>
    <name type="synonym">Lithospermum officinale var. erythrorhizon</name>
    <dbReference type="NCBI Taxonomy" id="34254"/>
    <lineage>
        <taxon>Eukaryota</taxon>
        <taxon>Viridiplantae</taxon>
        <taxon>Streptophyta</taxon>
        <taxon>Embryophyta</taxon>
        <taxon>Tracheophyta</taxon>
        <taxon>Spermatophyta</taxon>
        <taxon>Magnoliopsida</taxon>
        <taxon>eudicotyledons</taxon>
        <taxon>Gunneridae</taxon>
        <taxon>Pentapetalae</taxon>
        <taxon>asterids</taxon>
        <taxon>lamiids</taxon>
        <taxon>Boraginales</taxon>
        <taxon>Boraginaceae</taxon>
        <taxon>Boraginoideae</taxon>
        <taxon>Lithospermeae</taxon>
        <taxon>Lithospermum</taxon>
    </lineage>
</organism>
<feature type="chain" id="PRO_5043483839" description="CLAVATA3/ESR (CLE)-related protein 45" evidence="2">
    <location>
        <begin position="31"/>
        <end position="89"/>
    </location>
</feature>
<evidence type="ECO:0000313" key="4">
    <source>
        <dbReference type="Proteomes" id="UP001454036"/>
    </source>
</evidence>
<dbReference type="PANTHER" id="PTHR36726">
    <property type="entry name" value="CLAVATA3/ESR (CLE)-RELATED PROTEIN 45"/>
    <property type="match status" value="1"/>
</dbReference>
<dbReference type="InterPro" id="IPR038821">
    <property type="entry name" value="CLE45-like"/>
</dbReference>
<dbReference type="PANTHER" id="PTHR36726:SF4">
    <property type="entry name" value="CLAVATA3_ESR (CLE)-RELATED PROTEIN 45"/>
    <property type="match status" value="1"/>
</dbReference>
<evidence type="ECO:0000313" key="3">
    <source>
        <dbReference type="EMBL" id="GAA0148991.1"/>
    </source>
</evidence>
<accession>A0AAV3PDD7</accession>
<gene>
    <name evidence="3" type="ORF">LIER_08280</name>
</gene>
<feature type="compositionally biased region" description="Basic and acidic residues" evidence="1">
    <location>
        <begin position="80"/>
        <end position="89"/>
    </location>
</feature>